<name>A0A1Q2YLY6_9ASCO</name>
<proteinExistence type="predicted"/>
<dbReference type="InterPro" id="IPR016024">
    <property type="entry name" value="ARM-type_fold"/>
</dbReference>
<dbReference type="Proteomes" id="UP000186136">
    <property type="component" value="Unassembled WGS sequence"/>
</dbReference>
<dbReference type="AlphaFoldDB" id="A0A1Q2YLY6"/>
<comment type="caution">
    <text evidence="1">The sequence shown here is derived from an EMBL/GenBank/DDBJ whole genome shotgun (WGS) entry which is preliminary data.</text>
</comment>
<protein>
    <submittedName>
        <fullName evidence="1">Uncharacterized protein</fullName>
    </submittedName>
</protein>
<keyword evidence="2" id="KW-1185">Reference proteome</keyword>
<dbReference type="EMBL" id="BDGI01000188">
    <property type="protein sequence ID" value="GAV30562.1"/>
    <property type="molecule type" value="Genomic_DNA"/>
</dbReference>
<sequence>MIKLIQKDPYDDINDDPRVSISLNMILYLLNKDLISFRSYQFSNFIPSTSDNPAIFGAKISILFKLISEENFEVIFKEMKFLVEKSDFNYFFKFKILEQFNSLILHKNLHIQQFSKMIRFFMKKLQYEKNELLVGEYITGLRQLIQFNLGYYNEILIKLVGRLMESYSDDNDVKLLHNAKAEPGGEHRRDVEQRSRVAEPLSGQVLECRFVGVDVPAQQATDPYGWG</sequence>
<organism evidence="1 2">
    <name type="scientific">Pichia membranifaciens</name>
    <dbReference type="NCBI Taxonomy" id="4926"/>
    <lineage>
        <taxon>Eukaryota</taxon>
        <taxon>Fungi</taxon>
        <taxon>Dikarya</taxon>
        <taxon>Ascomycota</taxon>
        <taxon>Saccharomycotina</taxon>
        <taxon>Pichiomycetes</taxon>
        <taxon>Pichiales</taxon>
        <taxon>Pichiaceae</taxon>
        <taxon>Pichia</taxon>
    </lineage>
</organism>
<dbReference type="Gene3D" id="1.25.10.10">
    <property type="entry name" value="Leucine-rich Repeat Variant"/>
    <property type="match status" value="1"/>
</dbReference>
<dbReference type="OrthoDB" id="10254310at2759"/>
<dbReference type="InterPro" id="IPR011989">
    <property type="entry name" value="ARM-like"/>
</dbReference>
<evidence type="ECO:0000313" key="1">
    <source>
        <dbReference type="EMBL" id="GAV30562.1"/>
    </source>
</evidence>
<evidence type="ECO:0000313" key="2">
    <source>
        <dbReference type="Proteomes" id="UP000186136"/>
    </source>
</evidence>
<gene>
    <name evidence="1" type="ORF">PMKS-004076</name>
</gene>
<accession>A0A1Q2YLY6</accession>
<reference evidence="1 2" key="1">
    <citation type="submission" date="2016-08" db="EMBL/GenBank/DDBJ databases">
        <title>Whole genome shotgun sequence of Pichia membranifaciens KS47-1.</title>
        <authorList>
            <person name="Konishi M."/>
            <person name="Ishida M."/>
            <person name="Arakawa T."/>
            <person name="Kato Y."/>
            <person name="Horiuchi J."/>
        </authorList>
    </citation>
    <scope>NUCLEOTIDE SEQUENCE [LARGE SCALE GENOMIC DNA]</scope>
    <source>
        <strain evidence="1 2">KS47-1</strain>
    </source>
</reference>
<dbReference type="SUPFAM" id="SSF48371">
    <property type="entry name" value="ARM repeat"/>
    <property type="match status" value="1"/>
</dbReference>